<dbReference type="PaxDb" id="4081-Solyc01g016790.1.1"/>
<dbReference type="Proteomes" id="UP000004994">
    <property type="component" value="Chromosome 1"/>
</dbReference>
<keyword evidence="2" id="KW-1185">Reference proteome</keyword>
<dbReference type="AlphaFoldDB" id="K4AUL0"/>
<name>K4AUL0_SOLLC</name>
<evidence type="ECO:0000313" key="1">
    <source>
        <dbReference type="EnsemblPlants" id="Solyc01g016790.1.1"/>
    </source>
</evidence>
<organism evidence="1">
    <name type="scientific">Solanum lycopersicum</name>
    <name type="common">Tomato</name>
    <name type="synonym">Lycopersicon esculentum</name>
    <dbReference type="NCBI Taxonomy" id="4081"/>
    <lineage>
        <taxon>Eukaryota</taxon>
        <taxon>Viridiplantae</taxon>
        <taxon>Streptophyta</taxon>
        <taxon>Embryophyta</taxon>
        <taxon>Tracheophyta</taxon>
        <taxon>Spermatophyta</taxon>
        <taxon>Magnoliopsida</taxon>
        <taxon>eudicotyledons</taxon>
        <taxon>Gunneridae</taxon>
        <taxon>Pentapetalae</taxon>
        <taxon>asterids</taxon>
        <taxon>lamiids</taxon>
        <taxon>Solanales</taxon>
        <taxon>Solanaceae</taxon>
        <taxon>Solanoideae</taxon>
        <taxon>Solaneae</taxon>
        <taxon>Solanum</taxon>
        <taxon>Solanum subgen. Lycopersicon</taxon>
    </lineage>
</organism>
<evidence type="ECO:0000313" key="2">
    <source>
        <dbReference type="Proteomes" id="UP000004994"/>
    </source>
</evidence>
<protein>
    <submittedName>
        <fullName evidence="1">Uncharacterized protein</fullName>
    </submittedName>
</protein>
<dbReference type="Gramene" id="Solyc01g016790.1.1">
    <property type="protein sequence ID" value="Solyc01g016790.1.1"/>
    <property type="gene ID" value="Solyc01g016790.1"/>
</dbReference>
<proteinExistence type="predicted"/>
<reference evidence="1" key="1">
    <citation type="journal article" date="2012" name="Nature">
        <title>The tomato genome sequence provides insights into fleshy fruit evolution.</title>
        <authorList>
            <consortium name="Tomato Genome Consortium"/>
        </authorList>
    </citation>
    <scope>NUCLEOTIDE SEQUENCE [LARGE SCALE GENOMIC DNA]</scope>
    <source>
        <strain evidence="1">cv. Heinz 1706</strain>
    </source>
</reference>
<dbReference type="HOGENOM" id="CLU_2594367_0_0_1"/>
<dbReference type="EnsemblPlants" id="Solyc01g016790.1.1">
    <property type="protein sequence ID" value="Solyc01g016790.1.1"/>
    <property type="gene ID" value="Solyc01g016790.1"/>
</dbReference>
<sequence>MNLNYLMFWIDPHVKVYSNFLGSTLALQFYELLPLNVHFQTIVLTCSATFDLVYISEIARDRVCQVCRRRRASPPCSSLA</sequence>
<reference evidence="1" key="2">
    <citation type="submission" date="2015-06" db="UniProtKB">
        <authorList>
            <consortium name="EnsemblPlants"/>
        </authorList>
    </citation>
    <scope>IDENTIFICATION</scope>
    <source>
        <strain evidence="1">cv. Heinz 1706</strain>
    </source>
</reference>
<accession>K4AUL0</accession>
<dbReference type="InParanoid" id="K4AUL0"/>